<dbReference type="AlphaFoldDB" id="A0AAV1E2C8"/>
<evidence type="ECO:0000256" key="2">
    <source>
        <dbReference type="SAM" id="MobiDB-lite"/>
    </source>
</evidence>
<dbReference type="Proteomes" id="UP001161247">
    <property type="component" value="Chromosome 7"/>
</dbReference>
<evidence type="ECO:0000256" key="1">
    <source>
        <dbReference type="SAM" id="Coils"/>
    </source>
</evidence>
<accession>A0AAV1E2C8</accession>
<keyword evidence="4" id="KW-1185">Reference proteome</keyword>
<dbReference type="EMBL" id="OX459124">
    <property type="protein sequence ID" value="CAI9113118.1"/>
    <property type="molecule type" value="Genomic_DNA"/>
</dbReference>
<protein>
    <submittedName>
        <fullName evidence="3">OLC1v1013660C2</fullName>
    </submittedName>
</protein>
<dbReference type="GO" id="GO:0005634">
    <property type="term" value="C:nucleus"/>
    <property type="evidence" value="ECO:0007669"/>
    <property type="project" value="TreeGrafter"/>
</dbReference>
<evidence type="ECO:0000313" key="4">
    <source>
        <dbReference type="Proteomes" id="UP001161247"/>
    </source>
</evidence>
<feature type="coiled-coil region" evidence="1">
    <location>
        <begin position="144"/>
        <end position="171"/>
    </location>
</feature>
<feature type="region of interest" description="Disordered" evidence="2">
    <location>
        <begin position="1"/>
        <end position="36"/>
    </location>
</feature>
<gene>
    <name evidence="3" type="ORF">OLC1_LOCUS20179</name>
</gene>
<dbReference type="PANTHER" id="PTHR34946:SF2">
    <property type="entry name" value="OS04G0386300 PROTEIN"/>
    <property type="match status" value="1"/>
</dbReference>
<feature type="region of interest" description="Disordered" evidence="2">
    <location>
        <begin position="75"/>
        <end position="95"/>
    </location>
</feature>
<dbReference type="GO" id="GO:0009630">
    <property type="term" value="P:gravitropism"/>
    <property type="evidence" value="ECO:0007669"/>
    <property type="project" value="TreeGrafter"/>
</dbReference>
<feature type="compositionally biased region" description="Low complexity" evidence="2">
    <location>
        <begin position="82"/>
        <end position="95"/>
    </location>
</feature>
<sequence length="197" mass="22438">MEEDHQELQLLPSPHTTNLPPSSSSPSKPSTTTWAASDSTIKLQSMKNLNPFVEGPSLDLQLSISFRTIKNNRPKTKDHFINTNSKSNKNDTSNNMMMVTMDGSVEALKWQAAEQIRLAAMEKAYAERVRELSRREMEMAQTEFARARSMWEKAREEVEKAEKLKERATRISSMEDASTSSTCMEITCNSCRQKFRP</sequence>
<keyword evidence="1" id="KW-0175">Coiled coil</keyword>
<name>A0AAV1E2C8_OLDCO</name>
<evidence type="ECO:0000313" key="3">
    <source>
        <dbReference type="EMBL" id="CAI9113118.1"/>
    </source>
</evidence>
<organism evidence="3 4">
    <name type="scientific">Oldenlandia corymbosa var. corymbosa</name>
    <dbReference type="NCBI Taxonomy" id="529605"/>
    <lineage>
        <taxon>Eukaryota</taxon>
        <taxon>Viridiplantae</taxon>
        <taxon>Streptophyta</taxon>
        <taxon>Embryophyta</taxon>
        <taxon>Tracheophyta</taxon>
        <taxon>Spermatophyta</taxon>
        <taxon>Magnoliopsida</taxon>
        <taxon>eudicotyledons</taxon>
        <taxon>Gunneridae</taxon>
        <taxon>Pentapetalae</taxon>
        <taxon>asterids</taxon>
        <taxon>lamiids</taxon>
        <taxon>Gentianales</taxon>
        <taxon>Rubiaceae</taxon>
        <taxon>Rubioideae</taxon>
        <taxon>Spermacoceae</taxon>
        <taxon>Hedyotis-Oldenlandia complex</taxon>
        <taxon>Oldenlandia</taxon>
    </lineage>
</organism>
<feature type="compositionally biased region" description="Low complexity" evidence="2">
    <location>
        <begin position="10"/>
        <end position="33"/>
    </location>
</feature>
<proteinExistence type="predicted"/>
<dbReference type="PANTHER" id="PTHR34946">
    <property type="entry name" value="OS03G0310200 PROTEIN"/>
    <property type="match status" value="1"/>
</dbReference>
<reference evidence="3" key="1">
    <citation type="submission" date="2023-03" db="EMBL/GenBank/DDBJ databases">
        <authorList>
            <person name="Julca I."/>
        </authorList>
    </citation>
    <scope>NUCLEOTIDE SEQUENCE</scope>
</reference>